<dbReference type="InterPro" id="IPR005569">
    <property type="entry name" value="Arc_DNA-bd_dom"/>
</dbReference>
<dbReference type="OrthoDB" id="6890552at2"/>
<dbReference type="Proteomes" id="UP000244092">
    <property type="component" value="Unassembled WGS sequence"/>
</dbReference>
<gene>
    <name evidence="2" type="ORF">C8N31_10230</name>
</gene>
<proteinExistence type="predicted"/>
<dbReference type="AlphaFoldDB" id="A0A2T6CHF7"/>
<dbReference type="Gene3D" id="1.10.1220.10">
    <property type="entry name" value="Met repressor-like"/>
    <property type="match status" value="1"/>
</dbReference>
<accession>A0A2T6CHF7</accession>
<name>A0A2T6CHF7_9RHOB</name>
<organism evidence="2 3">
    <name type="scientific">Sulfitobacter mediterraneus</name>
    <dbReference type="NCBI Taxonomy" id="83219"/>
    <lineage>
        <taxon>Bacteria</taxon>
        <taxon>Pseudomonadati</taxon>
        <taxon>Pseudomonadota</taxon>
        <taxon>Alphaproteobacteria</taxon>
        <taxon>Rhodobacterales</taxon>
        <taxon>Roseobacteraceae</taxon>
        <taxon>Sulfitobacter</taxon>
    </lineage>
</organism>
<dbReference type="GO" id="GO:0003677">
    <property type="term" value="F:DNA binding"/>
    <property type="evidence" value="ECO:0007669"/>
    <property type="project" value="InterPro"/>
</dbReference>
<dbReference type="InterPro" id="IPR013321">
    <property type="entry name" value="Arc_rbn_hlx_hlx"/>
</dbReference>
<reference evidence="2 3" key="1">
    <citation type="submission" date="2018-04" db="EMBL/GenBank/DDBJ databases">
        <title>Genomic Encyclopedia of Archaeal and Bacterial Type Strains, Phase II (KMG-II): from individual species to whole genera.</title>
        <authorList>
            <person name="Goeker M."/>
        </authorList>
    </citation>
    <scope>NUCLEOTIDE SEQUENCE [LARGE SCALE GENOMIC DNA]</scope>
    <source>
        <strain evidence="2 3">DSM 12244</strain>
    </source>
</reference>
<evidence type="ECO:0000313" key="3">
    <source>
        <dbReference type="Proteomes" id="UP000244092"/>
    </source>
</evidence>
<dbReference type="InterPro" id="IPR010985">
    <property type="entry name" value="Ribbon_hlx_hlx"/>
</dbReference>
<comment type="caution">
    <text evidence="2">The sequence shown here is derived from an EMBL/GenBank/DDBJ whole genome shotgun (WGS) entry which is preliminary data.</text>
</comment>
<feature type="domain" description="Arc-like DNA binding" evidence="1">
    <location>
        <begin position="16"/>
        <end position="55"/>
    </location>
</feature>
<sequence length="57" mass="6231">MTEIQGRAGKGVVQIALRVPQDLRDEIKAEAGVMGRSMNTHILITLREAVRNESAEA</sequence>
<protein>
    <submittedName>
        <fullName evidence="2">Arc-like DNA binding dprotein</fullName>
    </submittedName>
</protein>
<dbReference type="GO" id="GO:0006355">
    <property type="term" value="P:regulation of DNA-templated transcription"/>
    <property type="evidence" value="ECO:0007669"/>
    <property type="project" value="InterPro"/>
</dbReference>
<dbReference type="EMBL" id="QBKU01000002">
    <property type="protein sequence ID" value="PTX74929.1"/>
    <property type="molecule type" value="Genomic_DNA"/>
</dbReference>
<evidence type="ECO:0000313" key="2">
    <source>
        <dbReference type="EMBL" id="PTX74929.1"/>
    </source>
</evidence>
<dbReference type="Pfam" id="PF03869">
    <property type="entry name" value="Arc"/>
    <property type="match status" value="1"/>
</dbReference>
<dbReference type="RefSeq" id="WP_081785719.1">
    <property type="nucleotide sequence ID" value="NZ_QBKU01000002.1"/>
</dbReference>
<dbReference type="SUPFAM" id="SSF47598">
    <property type="entry name" value="Ribbon-helix-helix"/>
    <property type="match status" value="1"/>
</dbReference>
<evidence type="ECO:0000259" key="1">
    <source>
        <dbReference type="Pfam" id="PF03869"/>
    </source>
</evidence>